<sequence length="117" mass="13568">MDISKTSVFEKIKNGKIRELEEKIEKLLWKFMDELGSIDRAFYRYSRKTIGENILTVLLEKIFCFGKRTDATIGCFNGLPKKDIDENYEKLLDEIAENQTLSHLESFIALVQAGDEQ</sequence>
<name>A0A388T933_TERA1</name>
<evidence type="ECO:0000313" key="1">
    <source>
        <dbReference type="EMBL" id="GBR73134.1"/>
    </source>
</evidence>
<keyword evidence="2" id="KW-1185">Reference proteome</keyword>
<accession>A0A388T933</accession>
<evidence type="ECO:0000313" key="2">
    <source>
        <dbReference type="Proteomes" id="UP000269352"/>
    </source>
</evidence>
<gene>
    <name evidence="1" type="ORF">NO1_0567</name>
</gene>
<dbReference type="AlphaFoldDB" id="A0A388T933"/>
<organism evidence="1 2">
    <name type="scientific">Termititenax aidoneus</name>
    <dbReference type="NCBI Taxonomy" id="2218524"/>
    <lineage>
        <taxon>Bacteria</taxon>
        <taxon>Bacillati</taxon>
        <taxon>Candidatus Margulisiibacteriota</taxon>
        <taxon>Candidatus Termititenacia</taxon>
        <taxon>Candidatus Termititenacales</taxon>
        <taxon>Candidatus Termititenacaceae</taxon>
        <taxon>Candidatus Termititenax</taxon>
    </lineage>
</organism>
<dbReference type="EMBL" id="BGZN01000006">
    <property type="protein sequence ID" value="GBR73134.1"/>
    <property type="molecule type" value="Genomic_DNA"/>
</dbReference>
<dbReference type="Proteomes" id="UP000269352">
    <property type="component" value="Unassembled WGS sequence"/>
</dbReference>
<proteinExistence type="predicted"/>
<protein>
    <submittedName>
        <fullName evidence="1">Uncharacterized protein</fullName>
    </submittedName>
</protein>
<comment type="caution">
    <text evidence="1">The sequence shown here is derived from an EMBL/GenBank/DDBJ whole genome shotgun (WGS) entry which is preliminary data.</text>
</comment>
<reference evidence="1 2" key="1">
    <citation type="journal article" date="2019" name="ISME J.">
        <title>Genome analyses of uncultured TG2/ZB3 bacteria in 'Margulisbacteria' specifically attached to ectosymbiotic spirochetes of protists in the termite gut.</title>
        <authorList>
            <person name="Utami Y.D."/>
            <person name="Kuwahara H."/>
            <person name="Igai K."/>
            <person name="Murakami T."/>
            <person name="Sugaya K."/>
            <person name="Morikawa T."/>
            <person name="Nagura Y."/>
            <person name="Yuki M."/>
            <person name="Deevong P."/>
            <person name="Inoue T."/>
            <person name="Kihara K."/>
            <person name="Lo N."/>
            <person name="Yamada A."/>
            <person name="Ohkuma M."/>
            <person name="Hongoh Y."/>
        </authorList>
    </citation>
    <scope>NUCLEOTIDE SEQUENCE [LARGE SCALE GENOMIC DNA]</scope>
    <source>
        <strain evidence="1">NkOx7-01</strain>
    </source>
</reference>